<keyword evidence="2" id="KW-0472">Membrane</keyword>
<dbReference type="Proteomes" id="UP000077407">
    <property type="component" value="Unassembled WGS sequence"/>
</dbReference>
<feature type="transmembrane region" description="Helical" evidence="2">
    <location>
        <begin position="97"/>
        <end position="118"/>
    </location>
</feature>
<keyword evidence="2" id="KW-1133">Transmembrane helix</keyword>
<accession>A0A168NT89</accession>
<feature type="transmembrane region" description="Helical" evidence="2">
    <location>
        <begin position="56"/>
        <end position="77"/>
    </location>
</feature>
<organism evidence="4 5">
    <name type="scientific">Clostridium ljungdahlii</name>
    <dbReference type="NCBI Taxonomy" id="1538"/>
    <lineage>
        <taxon>Bacteria</taxon>
        <taxon>Bacillati</taxon>
        <taxon>Bacillota</taxon>
        <taxon>Clostridia</taxon>
        <taxon>Eubacteriales</taxon>
        <taxon>Clostridiaceae</taxon>
        <taxon>Clostridium</taxon>
    </lineage>
</organism>
<comment type="caution">
    <text evidence="4">The sequence shown here is derived from an EMBL/GenBank/DDBJ whole genome shotgun (WGS) entry which is preliminary data.</text>
</comment>
<reference evidence="4 5" key="1">
    <citation type="journal article" date="2015" name="Biotechnol. Bioeng.">
        <title>Genome sequence and phenotypic characterization of Caulobacter segnis.</title>
        <authorList>
            <person name="Patel S."/>
            <person name="Fletcher B."/>
            <person name="Scott D.C."/>
            <person name="Ely B."/>
        </authorList>
    </citation>
    <scope>NUCLEOTIDE SEQUENCE [LARGE SCALE GENOMIC DNA]</scope>
    <source>
        <strain evidence="4 5">ERI-2</strain>
    </source>
</reference>
<dbReference type="AlphaFoldDB" id="A0A168NT89"/>
<dbReference type="Pfam" id="PF24878">
    <property type="entry name" value="YkcB_C"/>
    <property type="match status" value="1"/>
</dbReference>
<evidence type="ECO:0000259" key="3">
    <source>
        <dbReference type="Pfam" id="PF24878"/>
    </source>
</evidence>
<feature type="domain" description="Putative mannosyltransferase YkcA/B-like C-terminal" evidence="3">
    <location>
        <begin position="155"/>
        <end position="239"/>
    </location>
</feature>
<keyword evidence="2" id="KW-0812">Transmembrane</keyword>
<dbReference type="InterPro" id="IPR056785">
    <property type="entry name" value="YkcA/B-like_C"/>
</dbReference>
<evidence type="ECO:0000313" key="5">
    <source>
        <dbReference type="Proteomes" id="UP000077407"/>
    </source>
</evidence>
<evidence type="ECO:0000256" key="1">
    <source>
        <dbReference type="SAM" id="MobiDB-lite"/>
    </source>
</evidence>
<proteinExistence type="predicted"/>
<dbReference type="EMBL" id="LITT01000023">
    <property type="protein sequence ID" value="OAA86867.1"/>
    <property type="molecule type" value="Genomic_DNA"/>
</dbReference>
<name>A0A168NT89_9CLOT</name>
<evidence type="ECO:0000256" key="2">
    <source>
        <dbReference type="SAM" id="Phobius"/>
    </source>
</evidence>
<evidence type="ECO:0000313" key="4">
    <source>
        <dbReference type="EMBL" id="OAA86867.1"/>
    </source>
</evidence>
<protein>
    <recommendedName>
        <fullName evidence="3">Putative mannosyltransferase YkcA/B-like C-terminal domain-containing protein</fullName>
    </recommendedName>
</protein>
<feature type="transmembrane region" description="Helical" evidence="2">
    <location>
        <begin position="29"/>
        <end position="50"/>
    </location>
</feature>
<dbReference type="PATRIC" id="fig|1538.10.peg.1863"/>
<gene>
    <name evidence="4" type="ORF">WY13_02261</name>
</gene>
<feature type="region of interest" description="Disordered" evidence="1">
    <location>
        <begin position="253"/>
        <end position="282"/>
    </location>
</feature>
<sequence>MLAPPIAALCGIGLTSAWKLYKEGSIRSLIMPAAFIAEGLVHLLMLSYFTTTISTTIKSIIIAAIILCFGSAALLIIYRICKKGNLDQGNNERFAKIFTTLALVGILVTPAIGSAAAITHSLSSLPAAGLELLSNSKSGNSMMMGGQNNSKNSQLIKFLESHTSNEKYALVVSSSASAEDIIIESGKSIMALGGFSGSDKILSLSEFKQMVKKGEVRYVLTGGMGARDSQDIMNWIQKNGKAVSTTEWKDTANSQAQKSVNSNNKKDNSSFQHQGMGGMNNETLYDLKGTVK</sequence>